<protein>
    <submittedName>
        <fullName evidence="2">Uncharacterized protein</fullName>
    </submittedName>
</protein>
<evidence type="ECO:0000313" key="3">
    <source>
        <dbReference type="Proteomes" id="UP001480595"/>
    </source>
</evidence>
<keyword evidence="3" id="KW-1185">Reference proteome</keyword>
<dbReference type="RefSeq" id="XP_066720849.1">
    <property type="nucleotide sequence ID" value="XM_066852708.1"/>
</dbReference>
<sequence>MVRRRRQVRNRPVVIPTHLLLLQRRGRLPLAISRPTLPERQGEPRAGGIDDEAQQVEPPEQDASRAQEQLAQAAVLVPGVQPRLEVSVGLDAVHDRYEPEHSQKHVSDIAAHSHQHRK</sequence>
<dbReference type="Proteomes" id="UP001480595">
    <property type="component" value="Unassembled WGS sequence"/>
</dbReference>
<feature type="region of interest" description="Disordered" evidence="1">
    <location>
        <begin position="95"/>
        <end position="118"/>
    </location>
</feature>
<gene>
    <name evidence="2" type="ORF">PG994_001299</name>
</gene>
<reference evidence="2 3" key="1">
    <citation type="submission" date="2023-01" db="EMBL/GenBank/DDBJ databases">
        <title>Analysis of 21 Apiospora genomes using comparative genomics revels a genus with tremendous synthesis potential of carbohydrate active enzymes and secondary metabolites.</title>
        <authorList>
            <person name="Sorensen T."/>
        </authorList>
    </citation>
    <scope>NUCLEOTIDE SEQUENCE [LARGE SCALE GENOMIC DNA]</scope>
    <source>
        <strain evidence="2 3">CBS 135458</strain>
    </source>
</reference>
<accession>A0ABR1WT50</accession>
<organism evidence="2 3">
    <name type="scientific">Apiospora phragmitis</name>
    <dbReference type="NCBI Taxonomy" id="2905665"/>
    <lineage>
        <taxon>Eukaryota</taxon>
        <taxon>Fungi</taxon>
        <taxon>Dikarya</taxon>
        <taxon>Ascomycota</taxon>
        <taxon>Pezizomycotina</taxon>
        <taxon>Sordariomycetes</taxon>
        <taxon>Xylariomycetidae</taxon>
        <taxon>Amphisphaeriales</taxon>
        <taxon>Apiosporaceae</taxon>
        <taxon>Apiospora</taxon>
    </lineage>
</organism>
<proteinExistence type="predicted"/>
<feature type="region of interest" description="Disordered" evidence="1">
    <location>
        <begin position="30"/>
        <end position="67"/>
    </location>
</feature>
<evidence type="ECO:0000256" key="1">
    <source>
        <dbReference type="SAM" id="MobiDB-lite"/>
    </source>
</evidence>
<feature type="compositionally biased region" description="Basic and acidic residues" evidence="1">
    <location>
        <begin position="95"/>
        <end position="107"/>
    </location>
</feature>
<dbReference type="GeneID" id="92085771"/>
<comment type="caution">
    <text evidence="2">The sequence shown here is derived from an EMBL/GenBank/DDBJ whole genome shotgun (WGS) entry which is preliminary data.</text>
</comment>
<name>A0ABR1WT50_9PEZI</name>
<evidence type="ECO:0000313" key="2">
    <source>
        <dbReference type="EMBL" id="KAK8086325.1"/>
    </source>
</evidence>
<dbReference type="EMBL" id="JAQQWL010000002">
    <property type="protein sequence ID" value="KAK8086325.1"/>
    <property type="molecule type" value="Genomic_DNA"/>
</dbReference>